<dbReference type="AlphaFoldDB" id="A0A168QU04"/>
<dbReference type="Proteomes" id="UP000077355">
    <property type="component" value="Unassembled WGS sequence"/>
</dbReference>
<dbReference type="InterPro" id="IPR008979">
    <property type="entry name" value="Galactose-bd-like_sf"/>
</dbReference>
<feature type="domain" description="F5/8 type C" evidence="1">
    <location>
        <begin position="99"/>
        <end position="191"/>
    </location>
</feature>
<dbReference type="PANTHER" id="PTHR33321">
    <property type="match status" value="1"/>
</dbReference>
<dbReference type="SUPFAM" id="SSF49785">
    <property type="entry name" value="Galactose-binding domain-like"/>
    <property type="match status" value="1"/>
</dbReference>
<organism evidence="2 3">
    <name type="scientific">Paenibacillus antarcticus</name>
    <dbReference type="NCBI Taxonomy" id="253703"/>
    <lineage>
        <taxon>Bacteria</taxon>
        <taxon>Bacillati</taxon>
        <taxon>Bacillota</taxon>
        <taxon>Bacilli</taxon>
        <taxon>Bacillales</taxon>
        <taxon>Paenibacillaceae</taxon>
        <taxon>Paenibacillus</taxon>
    </lineage>
</organism>
<accession>A0A168QU04</accession>
<evidence type="ECO:0000313" key="3">
    <source>
        <dbReference type="Proteomes" id="UP000077355"/>
    </source>
</evidence>
<dbReference type="OrthoDB" id="9804511at2"/>
<gene>
    <name evidence="2" type="ORF">PBAT_00760</name>
</gene>
<dbReference type="InterPro" id="IPR007541">
    <property type="entry name" value="Uncharacterised_BSP"/>
</dbReference>
<dbReference type="PANTHER" id="PTHR33321:SF12">
    <property type="entry name" value="PLANT BASIC SECRETORY PROTEIN (BSP) FAMILY PROTEIN"/>
    <property type="match status" value="1"/>
</dbReference>
<name>A0A168QU04_9BACL</name>
<protein>
    <recommendedName>
        <fullName evidence="1">F5/8 type C domain-containing protein</fullName>
    </recommendedName>
</protein>
<evidence type="ECO:0000313" key="2">
    <source>
        <dbReference type="EMBL" id="OAB48204.1"/>
    </source>
</evidence>
<proteinExistence type="predicted"/>
<evidence type="ECO:0000259" key="1">
    <source>
        <dbReference type="PROSITE" id="PS50022"/>
    </source>
</evidence>
<dbReference type="PROSITE" id="PS50022">
    <property type="entry name" value="FA58C_3"/>
    <property type="match status" value="1"/>
</dbReference>
<dbReference type="InterPro" id="IPR000421">
    <property type="entry name" value="FA58C"/>
</dbReference>
<dbReference type="Gene3D" id="2.60.120.260">
    <property type="entry name" value="Galactose-binding domain-like"/>
    <property type="match status" value="1"/>
</dbReference>
<comment type="caution">
    <text evidence="2">The sequence shown here is derived from an EMBL/GenBank/DDBJ whole genome shotgun (WGS) entry which is preliminary data.</text>
</comment>
<reference evidence="2 3" key="1">
    <citation type="submission" date="2016-03" db="EMBL/GenBank/DDBJ databases">
        <title>Draft genome sequence of Paenibacillus antarcticus CECT 5836.</title>
        <authorList>
            <person name="Shin S.-K."/>
            <person name="Yi H."/>
        </authorList>
    </citation>
    <scope>NUCLEOTIDE SEQUENCE [LARGE SCALE GENOMIC DNA]</scope>
    <source>
        <strain evidence="2 3">CECT 5836</strain>
    </source>
</reference>
<dbReference type="Pfam" id="PF04450">
    <property type="entry name" value="BSP"/>
    <property type="match status" value="1"/>
</dbReference>
<dbReference type="EMBL" id="LVJI01000001">
    <property type="protein sequence ID" value="OAB48204.1"/>
    <property type="molecule type" value="Genomic_DNA"/>
</dbReference>
<keyword evidence="3" id="KW-1185">Reference proteome</keyword>
<sequence length="248" mass="28597">MLYHELGHLYQYNSQSTLPGYLTEGVADMARSVYGYNDRYTEKKGGTWDDGQHTDNFLLWLTENKHAGILRIINASQVNWTEDVFKTVLGEDVDSLWDQYQQSFAPTKPTLPPFPEITVSGENAPNGIKEYAIDGDNNTKWQTTENRGWLELNYGVPTFINSYAITAANDLKEADPKNWTLRGSHDGINWTWLDMKENVTFVNRNQKNTYYLNPHIVDRAFQYYRLELQNNRGDKLQVGEVILSNIQS</sequence>
<dbReference type="Pfam" id="PF00754">
    <property type="entry name" value="F5_F8_type_C"/>
    <property type="match status" value="1"/>
</dbReference>